<keyword evidence="5 7" id="KW-1133">Transmembrane helix</keyword>
<proteinExistence type="inferred from homology"/>
<feature type="transmembrane region" description="Helical" evidence="7">
    <location>
        <begin position="48"/>
        <end position="74"/>
    </location>
</feature>
<feature type="transmembrane region" description="Helical" evidence="7">
    <location>
        <begin position="203"/>
        <end position="221"/>
    </location>
</feature>
<accession>A0ABW0K139</accession>
<evidence type="ECO:0000313" key="8">
    <source>
        <dbReference type="EMBL" id="MFC5447105.1"/>
    </source>
</evidence>
<evidence type="ECO:0000256" key="2">
    <source>
        <dbReference type="ARBA" id="ARBA00008821"/>
    </source>
</evidence>
<evidence type="ECO:0000256" key="1">
    <source>
        <dbReference type="ARBA" id="ARBA00004141"/>
    </source>
</evidence>
<dbReference type="Pfam" id="PF00860">
    <property type="entry name" value="Xan_ur_permease"/>
    <property type="match status" value="1"/>
</dbReference>
<comment type="caution">
    <text evidence="8">The sequence shown here is derived from an EMBL/GenBank/DDBJ whole genome shotgun (WGS) entry which is preliminary data.</text>
</comment>
<keyword evidence="9" id="KW-1185">Reference proteome</keyword>
<feature type="transmembrane region" description="Helical" evidence="7">
    <location>
        <begin position="383"/>
        <end position="402"/>
    </location>
</feature>
<dbReference type="InterPro" id="IPR006043">
    <property type="entry name" value="NCS2"/>
</dbReference>
<dbReference type="PANTHER" id="PTHR42810:SF2">
    <property type="entry name" value="PURINE PERMEASE C1399.01C-RELATED"/>
    <property type="match status" value="1"/>
</dbReference>
<dbReference type="NCBIfam" id="NF037981">
    <property type="entry name" value="NCS2_1"/>
    <property type="match status" value="1"/>
</dbReference>
<protein>
    <submittedName>
        <fullName evidence="8">Uracil-xanthine permease family protein</fullName>
    </submittedName>
</protein>
<evidence type="ECO:0000256" key="4">
    <source>
        <dbReference type="ARBA" id="ARBA00022692"/>
    </source>
</evidence>
<gene>
    <name evidence="8" type="ORF">ACFPOG_02465</name>
</gene>
<evidence type="ECO:0000256" key="7">
    <source>
        <dbReference type="SAM" id="Phobius"/>
    </source>
</evidence>
<evidence type="ECO:0000313" key="9">
    <source>
        <dbReference type="Proteomes" id="UP001596044"/>
    </source>
</evidence>
<feature type="transmembrane region" description="Helical" evidence="7">
    <location>
        <begin position="326"/>
        <end position="348"/>
    </location>
</feature>
<comment type="similarity">
    <text evidence="2">Belongs to the nucleobase:cation symporter-2 (NCS2) (TC 2.A.40) family.</text>
</comment>
<evidence type="ECO:0000256" key="6">
    <source>
        <dbReference type="ARBA" id="ARBA00023136"/>
    </source>
</evidence>
<evidence type="ECO:0000256" key="5">
    <source>
        <dbReference type="ARBA" id="ARBA00022989"/>
    </source>
</evidence>
<sequence>MTVNTVNQIETERPMNISDVTDEKPRIVTNLLLGLQHVFVSNVWLDPLFIAAMIGLPLAASSNLVNAIFIAAGVVTLTQATRLAKLPIVQGPSAAFDSLMISAGKANSLAAASGGILISAAIVFIMSITGLIGKLQRWFTPAVSGTVICVVGVALSHFTMYEFLGGSPGTPSFLSSTTLSLSIPTALIVLVLSHFGRGWIRRYAFLIALLAGDVIAAMLGIMDTSSLSSKSWLGFPEFLPYGALTFNGGMTVTFLIAYLVAVIEAMGVYQAAAETAHIRLDAKRIRLGFAGEAAGSMLSAFLGGFPTTAYAQNVGLLRLTGSGSRYPVIAAGILFLVLGVVPKAGALLALTPEAVVGGLFLPAAAGLFMSGISLLMRMEKTEANFTIVGLSLLLAIALPGNFTDMPGVWGTILSNQILIGACSVLLLQTVLSSLPKWLRKKKGAE</sequence>
<feature type="transmembrane region" description="Helical" evidence="7">
    <location>
        <begin position="241"/>
        <end position="261"/>
    </location>
</feature>
<feature type="transmembrane region" description="Helical" evidence="7">
    <location>
        <begin position="408"/>
        <end position="431"/>
    </location>
</feature>
<dbReference type="EMBL" id="JBHSMJ010000005">
    <property type="protein sequence ID" value="MFC5447105.1"/>
    <property type="molecule type" value="Genomic_DNA"/>
</dbReference>
<feature type="transmembrane region" description="Helical" evidence="7">
    <location>
        <begin position="354"/>
        <end position="376"/>
    </location>
</feature>
<keyword evidence="4 7" id="KW-0812">Transmembrane</keyword>
<organism evidence="8 9">
    <name type="scientific">Paenibacillus aestuarii</name>
    <dbReference type="NCBI Taxonomy" id="516965"/>
    <lineage>
        <taxon>Bacteria</taxon>
        <taxon>Bacillati</taxon>
        <taxon>Bacillota</taxon>
        <taxon>Bacilli</taxon>
        <taxon>Bacillales</taxon>
        <taxon>Paenibacillaceae</taxon>
        <taxon>Paenibacillus</taxon>
    </lineage>
</organism>
<name>A0ABW0K139_9BACL</name>
<keyword evidence="3" id="KW-0813">Transport</keyword>
<keyword evidence="6 7" id="KW-0472">Membrane</keyword>
<feature type="transmembrane region" description="Helical" evidence="7">
    <location>
        <begin position="173"/>
        <end position="191"/>
    </location>
</feature>
<evidence type="ECO:0000256" key="3">
    <source>
        <dbReference type="ARBA" id="ARBA00022448"/>
    </source>
</evidence>
<dbReference type="PANTHER" id="PTHR42810">
    <property type="entry name" value="PURINE PERMEASE C1399.01C-RELATED"/>
    <property type="match status" value="1"/>
</dbReference>
<feature type="transmembrane region" description="Helical" evidence="7">
    <location>
        <begin position="139"/>
        <end position="161"/>
    </location>
</feature>
<dbReference type="Proteomes" id="UP001596044">
    <property type="component" value="Unassembled WGS sequence"/>
</dbReference>
<feature type="transmembrane region" description="Helical" evidence="7">
    <location>
        <begin position="109"/>
        <end position="132"/>
    </location>
</feature>
<comment type="subcellular location">
    <subcellularLocation>
        <location evidence="1">Membrane</location>
        <topology evidence="1">Multi-pass membrane protein</topology>
    </subcellularLocation>
</comment>
<dbReference type="RefSeq" id="WP_377523494.1">
    <property type="nucleotide sequence ID" value="NZ_JAQFVF010000079.1"/>
</dbReference>
<reference evidence="9" key="1">
    <citation type="journal article" date="2019" name="Int. J. Syst. Evol. Microbiol.">
        <title>The Global Catalogue of Microorganisms (GCM) 10K type strain sequencing project: providing services to taxonomists for standard genome sequencing and annotation.</title>
        <authorList>
            <consortium name="The Broad Institute Genomics Platform"/>
            <consortium name="The Broad Institute Genome Sequencing Center for Infectious Disease"/>
            <person name="Wu L."/>
            <person name="Ma J."/>
        </authorList>
    </citation>
    <scope>NUCLEOTIDE SEQUENCE [LARGE SCALE GENOMIC DNA]</scope>
    <source>
        <strain evidence="9">KACC 11904</strain>
    </source>
</reference>